<dbReference type="EMBL" id="PGET01000001">
    <property type="protein sequence ID" value="PJJ27290.1"/>
    <property type="molecule type" value="Genomic_DNA"/>
</dbReference>
<name>A0A2M8Z1J4_9FIRM</name>
<dbReference type="Proteomes" id="UP000231092">
    <property type="component" value="Unassembled WGS sequence"/>
</dbReference>
<reference evidence="9 10" key="1">
    <citation type="submission" date="2017-11" db="EMBL/GenBank/DDBJ databases">
        <title>Understudied soil microbes with underappreciated capabilities: Untangling the Clostridium saccharolyticum group.</title>
        <authorList>
            <person name="Leschine S."/>
        </authorList>
    </citation>
    <scope>NUCLEOTIDE SEQUENCE [LARGE SCALE GENOMIC DNA]</scope>
    <source>
        <strain evidence="9 10">18A</strain>
    </source>
</reference>
<comment type="caution">
    <text evidence="9">The sequence shown here is derived from an EMBL/GenBank/DDBJ whole genome shotgun (WGS) entry which is preliminary data.</text>
</comment>
<dbReference type="Pfam" id="PF00528">
    <property type="entry name" value="BPD_transp_1"/>
    <property type="match status" value="1"/>
</dbReference>
<dbReference type="InterPro" id="IPR051393">
    <property type="entry name" value="ABC_transporter_permease"/>
</dbReference>
<feature type="transmembrane region" description="Helical" evidence="7">
    <location>
        <begin position="155"/>
        <end position="173"/>
    </location>
</feature>
<dbReference type="GO" id="GO:0005886">
    <property type="term" value="C:plasma membrane"/>
    <property type="evidence" value="ECO:0007669"/>
    <property type="project" value="UniProtKB-SubCell"/>
</dbReference>
<feature type="transmembrane region" description="Helical" evidence="7">
    <location>
        <begin position="84"/>
        <end position="102"/>
    </location>
</feature>
<dbReference type="SUPFAM" id="SSF160964">
    <property type="entry name" value="MalF N-terminal region-like"/>
    <property type="match status" value="1"/>
</dbReference>
<sequence>MKVSQGAVSRNRITMHKAVPYFFIAPSIIYIFLVTLVPAIMALPISFTDWSALSPKKNFVGLDNYIRLMGDKDFWKSCLVMGQFFIYVPLVMAAGLGTALLLNIKIKGVKLFRLIFYSPVITSTIAAAILFEYFFQPSFGLFNSILGFFGLKSLGWVENASTAVLSVIIFKVWKGFGEAMLIYLAGLQDVPAEIKEASAIDGASGWQTFRYITFPMLRPAHIYLLMKNVIGVFMIFQETYMLKGPLNSTRTVVNYIYEKGFQSYQMGYASAMSFGLFFIVLLITLVQYKATKMDVL</sequence>
<evidence type="ECO:0000259" key="8">
    <source>
        <dbReference type="PROSITE" id="PS50928"/>
    </source>
</evidence>
<evidence type="ECO:0000256" key="6">
    <source>
        <dbReference type="ARBA" id="ARBA00023136"/>
    </source>
</evidence>
<dbReference type="AlphaFoldDB" id="A0A2M8Z1J4"/>
<keyword evidence="4 7" id="KW-0812">Transmembrane</keyword>
<dbReference type="PANTHER" id="PTHR30193">
    <property type="entry name" value="ABC TRANSPORTER PERMEASE PROTEIN"/>
    <property type="match status" value="1"/>
</dbReference>
<protein>
    <submittedName>
        <fullName evidence="9">Multiple sugar transport system permease protein</fullName>
    </submittedName>
</protein>
<dbReference type="PANTHER" id="PTHR30193:SF37">
    <property type="entry name" value="INNER MEMBRANE ABC TRANSPORTER PERMEASE PROTEIN YCJO"/>
    <property type="match status" value="1"/>
</dbReference>
<keyword evidence="5 7" id="KW-1133">Transmembrane helix</keyword>
<feature type="transmembrane region" description="Helical" evidence="7">
    <location>
        <begin position="220"/>
        <end position="237"/>
    </location>
</feature>
<feature type="domain" description="ABC transmembrane type-1" evidence="8">
    <location>
        <begin position="75"/>
        <end position="287"/>
    </location>
</feature>
<keyword evidence="2 7" id="KW-0813">Transport</keyword>
<evidence type="ECO:0000256" key="4">
    <source>
        <dbReference type="ARBA" id="ARBA00022692"/>
    </source>
</evidence>
<evidence type="ECO:0000313" key="10">
    <source>
        <dbReference type="Proteomes" id="UP000231092"/>
    </source>
</evidence>
<comment type="similarity">
    <text evidence="7">Belongs to the binding-protein-dependent transport system permease family.</text>
</comment>
<keyword evidence="9" id="KW-0762">Sugar transport</keyword>
<dbReference type="InterPro" id="IPR000515">
    <property type="entry name" value="MetI-like"/>
</dbReference>
<dbReference type="OrthoDB" id="9779462at2"/>
<evidence type="ECO:0000256" key="3">
    <source>
        <dbReference type="ARBA" id="ARBA00022475"/>
    </source>
</evidence>
<proteinExistence type="inferred from homology"/>
<evidence type="ECO:0000256" key="1">
    <source>
        <dbReference type="ARBA" id="ARBA00004651"/>
    </source>
</evidence>
<dbReference type="Gene3D" id="1.10.3720.10">
    <property type="entry name" value="MetI-like"/>
    <property type="match status" value="1"/>
</dbReference>
<evidence type="ECO:0000256" key="7">
    <source>
        <dbReference type="RuleBase" id="RU363032"/>
    </source>
</evidence>
<evidence type="ECO:0000256" key="5">
    <source>
        <dbReference type="ARBA" id="ARBA00022989"/>
    </source>
</evidence>
<evidence type="ECO:0000313" key="9">
    <source>
        <dbReference type="EMBL" id="PJJ27290.1"/>
    </source>
</evidence>
<dbReference type="PROSITE" id="PS50928">
    <property type="entry name" value="ABC_TM1"/>
    <property type="match status" value="1"/>
</dbReference>
<feature type="transmembrane region" description="Helical" evidence="7">
    <location>
        <begin position="266"/>
        <end position="286"/>
    </location>
</feature>
<organism evidence="9 10">
    <name type="scientific">[Clostridium] celerecrescens 18A</name>
    <dbReference type="NCBI Taxonomy" id="1286362"/>
    <lineage>
        <taxon>Bacteria</taxon>
        <taxon>Bacillati</taxon>
        <taxon>Bacillota</taxon>
        <taxon>Clostridia</taxon>
        <taxon>Lachnospirales</taxon>
        <taxon>Lachnospiraceae</taxon>
        <taxon>Lacrimispora</taxon>
    </lineage>
</organism>
<accession>A0A2M8Z1J4</accession>
<dbReference type="InterPro" id="IPR035906">
    <property type="entry name" value="MetI-like_sf"/>
</dbReference>
<feature type="transmembrane region" description="Helical" evidence="7">
    <location>
        <begin position="114"/>
        <end position="135"/>
    </location>
</feature>
<dbReference type="RefSeq" id="WP_100303949.1">
    <property type="nucleotide sequence ID" value="NZ_PGET01000001.1"/>
</dbReference>
<feature type="transmembrane region" description="Helical" evidence="7">
    <location>
        <begin position="21"/>
        <end position="47"/>
    </location>
</feature>
<dbReference type="SUPFAM" id="SSF161098">
    <property type="entry name" value="MetI-like"/>
    <property type="match status" value="1"/>
</dbReference>
<comment type="subcellular location">
    <subcellularLocation>
        <location evidence="1 7">Cell membrane</location>
        <topology evidence="1 7">Multi-pass membrane protein</topology>
    </subcellularLocation>
</comment>
<gene>
    <name evidence="9" type="ORF">H171_0753</name>
</gene>
<keyword evidence="6 7" id="KW-0472">Membrane</keyword>
<dbReference type="GO" id="GO:0055085">
    <property type="term" value="P:transmembrane transport"/>
    <property type="evidence" value="ECO:0007669"/>
    <property type="project" value="InterPro"/>
</dbReference>
<keyword evidence="3" id="KW-1003">Cell membrane</keyword>
<evidence type="ECO:0000256" key="2">
    <source>
        <dbReference type="ARBA" id="ARBA00022448"/>
    </source>
</evidence>
<dbReference type="CDD" id="cd06261">
    <property type="entry name" value="TM_PBP2"/>
    <property type="match status" value="1"/>
</dbReference>